<evidence type="ECO:0000313" key="3">
    <source>
        <dbReference type="Proteomes" id="UP001142393"/>
    </source>
</evidence>
<sequence length="150" mass="17034">MEEAELLLIACALVAASDALDNNEDVNLPIDDLDEDVLELAAALMIQKVSEIEGDGTRGPYNQFPKSQDWFSTSLQQPDRWFRSNHRMSWNMFDRLVFILTPNAVFHSPKKKQWHFMDLYIDDFTSEGTPTTVGSAHYYNSRSSISSTAP</sequence>
<feature type="signal peptide" evidence="1">
    <location>
        <begin position="1"/>
        <end position="19"/>
    </location>
</feature>
<protein>
    <submittedName>
        <fullName evidence="2">Uncharacterized protein</fullName>
    </submittedName>
</protein>
<name>A0A9W8P4T5_9AGAR</name>
<dbReference type="EMBL" id="JANVFU010000004">
    <property type="protein sequence ID" value="KAJ3746836.1"/>
    <property type="molecule type" value="Genomic_DNA"/>
</dbReference>
<reference evidence="2 3" key="1">
    <citation type="journal article" date="2023" name="Proc. Natl. Acad. Sci. U.S.A.">
        <title>A global phylogenomic analysis of the shiitake genus Lentinula.</title>
        <authorList>
            <person name="Sierra-Patev S."/>
            <person name="Min B."/>
            <person name="Naranjo-Ortiz M."/>
            <person name="Looney B."/>
            <person name="Konkel Z."/>
            <person name="Slot J.C."/>
            <person name="Sakamoto Y."/>
            <person name="Steenwyk J.L."/>
            <person name="Rokas A."/>
            <person name="Carro J."/>
            <person name="Camarero S."/>
            <person name="Ferreira P."/>
            <person name="Molpeceres G."/>
            <person name="Ruiz-Duenas F.J."/>
            <person name="Serrano A."/>
            <person name="Henrissat B."/>
            <person name="Drula E."/>
            <person name="Hughes K.W."/>
            <person name="Mata J.L."/>
            <person name="Ishikawa N.K."/>
            <person name="Vargas-Isla R."/>
            <person name="Ushijima S."/>
            <person name="Smith C.A."/>
            <person name="Donoghue J."/>
            <person name="Ahrendt S."/>
            <person name="Andreopoulos W."/>
            <person name="He G."/>
            <person name="LaButti K."/>
            <person name="Lipzen A."/>
            <person name="Ng V."/>
            <person name="Riley R."/>
            <person name="Sandor L."/>
            <person name="Barry K."/>
            <person name="Martinez A.T."/>
            <person name="Xiao Y."/>
            <person name="Gibbons J.G."/>
            <person name="Terashima K."/>
            <person name="Grigoriev I.V."/>
            <person name="Hibbett D."/>
        </authorList>
    </citation>
    <scope>NUCLEOTIDE SEQUENCE [LARGE SCALE GENOMIC DNA]</scope>
    <source>
        <strain evidence="2 3">TFB7810</strain>
    </source>
</reference>
<accession>A0A9W8P4T5</accession>
<keyword evidence="3" id="KW-1185">Reference proteome</keyword>
<dbReference type="Proteomes" id="UP001142393">
    <property type="component" value="Unassembled WGS sequence"/>
</dbReference>
<keyword evidence="1" id="KW-0732">Signal</keyword>
<proteinExistence type="predicted"/>
<evidence type="ECO:0000256" key="1">
    <source>
        <dbReference type="SAM" id="SignalP"/>
    </source>
</evidence>
<evidence type="ECO:0000313" key="2">
    <source>
        <dbReference type="EMBL" id="KAJ3746836.1"/>
    </source>
</evidence>
<organism evidence="2 3">
    <name type="scientific">Lentinula detonsa</name>
    <dbReference type="NCBI Taxonomy" id="2804962"/>
    <lineage>
        <taxon>Eukaryota</taxon>
        <taxon>Fungi</taxon>
        <taxon>Dikarya</taxon>
        <taxon>Basidiomycota</taxon>
        <taxon>Agaricomycotina</taxon>
        <taxon>Agaricomycetes</taxon>
        <taxon>Agaricomycetidae</taxon>
        <taxon>Agaricales</taxon>
        <taxon>Marasmiineae</taxon>
        <taxon>Omphalotaceae</taxon>
        <taxon>Lentinula</taxon>
    </lineage>
</organism>
<gene>
    <name evidence="2" type="ORF">DFH05DRAFT_1556498</name>
</gene>
<feature type="chain" id="PRO_5040914788" evidence="1">
    <location>
        <begin position="20"/>
        <end position="150"/>
    </location>
</feature>
<comment type="caution">
    <text evidence="2">The sequence shown here is derived from an EMBL/GenBank/DDBJ whole genome shotgun (WGS) entry which is preliminary data.</text>
</comment>
<dbReference type="AlphaFoldDB" id="A0A9W8P4T5"/>